<gene>
    <name evidence="2" type="ORF">CW354_07395</name>
</gene>
<reference evidence="2 3" key="1">
    <citation type="submission" date="2017-12" db="EMBL/GenBank/DDBJ databases">
        <authorList>
            <person name="Hurst M.R.H."/>
        </authorList>
    </citation>
    <scope>NUCLEOTIDE SEQUENCE [LARGE SCALE GENOMIC DNA]</scope>
    <source>
        <strain evidence="2 3">SY-3-19</strain>
    </source>
</reference>
<evidence type="ECO:0000313" key="3">
    <source>
        <dbReference type="Proteomes" id="UP000239504"/>
    </source>
</evidence>
<dbReference type="AlphaFoldDB" id="A0A2S7K6J6"/>
<dbReference type="Proteomes" id="UP000239504">
    <property type="component" value="Unassembled WGS sequence"/>
</dbReference>
<proteinExistence type="predicted"/>
<name>A0A2S7K6J6_9PROT</name>
<dbReference type="OrthoDB" id="6024295at2"/>
<organism evidence="2 3">
    <name type="scientific">Hyphococcus luteus</name>
    <dbReference type="NCBI Taxonomy" id="2058213"/>
    <lineage>
        <taxon>Bacteria</taxon>
        <taxon>Pseudomonadati</taxon>
        <taxon>Pseudomonadota</taxon>
        <taxon>Alphaproteobacteria</taxon>
        <taxon>Parvularculales</taxon>
        <taxon>Parvularculaceae</taxon>
        <taxon>Hyphococcus</taxon>
    </lineage>
</organism>
<protein>
    <recommendedName>
        <fullName evidence="4">DUF2178 domain-containing protein</fullName>
    </recommendedName>
</protein>
<sequence>MTFKEKSAWIMLAALIWIFGGYAWSLYEAGSFGAGTTDVMVVTIISFVALIVAAHIAAAIFSPKSANEAEDERDRRIELKADELGGFVLGLAALFALAVALFEGAYLTANILFLGLAASEIVKTLYQVFLYRRGA</sequence>
<evidence type="ECO:0008006" key="4">
    <source>
        <dbReference type="Google" id="ProtNLM"/>
    </source>
</evidence>
<comment type="caution">
    <text evidence="2">The sequence shown here is derived from an EMBL/GenBank/DDBJ whole genome shotgun (WGS) entry which is preliminary data.</text>
</comment>
<feature type="transmembrane region" description="Helical" evidence="1">
    <location>
        <begin position="111"/>
        <end position="131"/>
    </location>
</feature>
<keyword evidence="1" id="KW-0812">Transmembrane</keyword>
<keyword evidence="1" id="KW-1133">Transmembrane helix</keyword>
<accession>A0A2S7K6J6</accession>
<dbReference type="RefSeq" id="WP_104829380.1">
    <property type="nucleotide sequence ID" value="NZ_PJCH01000005.1"/>
</dbReference>
<keyword evidence="1" id="KW-0472">Membrane</keyword>
<feature type="transmembrane region" description="Helical" evidence="1">
    <location>
        <begin position="7"/>
        <end position="27"/>
    </location>
</feature>
<feature type="transmembrane region" description="Helical" evidence="1">
    <location>
        <begin position="39"/>
        <end position="63"/>
    </location>
</feature>
<keyword evidence="3" id="KW-1185">Reference proteome</keyword>
<feature type="transmembrane region" description="Helical" evidence="1">
    <location>
        <begin position="84"/>
        <end position="105"/>
    </location>
</feature>
<evidence type="ECO:0000313" key="2">
    <source>
        <dbReference type="EMBL" id="PQA88135.1"/>
    </source>
</evidence>
<dbReference type="EMBL" id="PJCH01000005">
    <property type="protein sequence ID" value="PQA88135.1"/>
    <property type="molecule type" value="Genomic_DNA"/>
</dbReference>
<evidence type="ECO:0000256" key="1">
    <source>
        <dbReference type="SAM" id="Phobius"/>
    </source>
</evidence>